<protein>
    <submittedName>
        <fullName evidence="10">TolC family protein</fullName>
    </submittedName>
</protein>
<evidence type="ECO:0000256" key="1">
    <source>
        <dbReference type="ARBA" id="ARBA00004442"/>
    </source>
</evidence>
<dbReference type="Pfam" id="PF02321">
    <property type="entry name" value="OEP"/>
    <property type="match status" value="2"/>
</dbReference>
<dbReference type="EMBL" id="JAGTAR010000035">
    <property type="protein sequence ID" value="MBR8537576.1"/>
    <property type="molecule type" value="Genomic_DNA"/>
</dbReference>
<reference evidence="10" key="1">
    <citation type="journal article" date="2018" name="Int. J. Syst. Evol. Microbiol.">
        <title>Carboxylicivirga sediminis sp. nov., isolated from coastal sediment.</title>
        <authorList>
            <person name="Wang F.Q."/>
            <person name="Ren L.H."/>
            <person name="Zou R.J."/>
            <person name="Sun Y.Z."/>
            <person name="Liu X.J."/>
            <person name="Jiang F."/>
            <person name="Liu L.J."/>
        </authorList>
    </citation>
    <scope>NUCLEOTIDE SEQUENCE</scope>
    <source>
        <strain evidence="10">JR1</strain>
    </source>
</reference>
<evidence type="ECO:0000256" key="5">
    <source>
        <dbReference type="ARBA" id="ARBA00022692"/>
    </source>
</evidence>
<accession>A0A941F6D8</accession>
<dbReference type="Gene3D" id="1.20.1600.10">
    <property type="entry name" value="Outer membrane efflux proteins (OEP)"/>
    <property type="match status" value="1"/>
</dbReference>
<dbReference type="PANTHER" id="PTHR30026">
    <property type="entry name" value="OUTER MEMBRANE PROTEIN TOLC"/>
    <property type="match status" value="1"/>
</dbReference>
<name>A0A941F6D8_9BACT</name>
<sequence>MRTKIIALVLMLFAVKVNGQTLQSDTGKTDFLVLAEAALEHNKSLQNQQLELEKMGLTQKQIYHTYIPTLEASGSYAYSKGQLNIDTDPIPFTLPGMTLPIPGMGPVELPPMNLAIPGIDQGLDFNGNLWMGGLTAKWTLFTGLKAPYLGKAMKHKIQATEHLLNQSEADIIEELAVYYDKVALLAQAEKLLKESEKRLNREAEVAQRALSEGLITQHDYQKIEIARLDLASRQIELRGNRQLLQLKLQQLTGLSVDEVANINVDLIPMKTMATQGSYMDRPELKALDEAIMASEYKLKSESSGYLPKVQAFATHQYAGFKNGELGPVGFNEISAYPLNAVGVGFKWELFDGFHTHDERKKAKIQIQQTQNKRADAAEMLMLNYNNAINNYQVTTAQEALRAKQQEVSKRSLQISYKEYQNGLIKVSEFLEAQTDYEKSVLDYYQTVYEQRQSAVKLLNATGELNLETIRNLK</sequence>
<feature type="chain" id="PRO_5038103793" evidence="9">
    <location>
        <begin position="20"/>
        <end position="473"/>
    </location>
</feature>
<comment type="subcellular location">
    <subcellularLocation>
        <location evidence="1">Cell outer membrane</location>
    </subcellularLocation>
</comment>
<dbReference type="SUPFAM" id="SSF56954">
    <property type="entry name" value="Outer membrane efflux proteins (OEP)"/>
    <property type="match status" value="1"/>
</dbReference>
<evidence type="ECO:0000313" key="10">
    <source>
        <dbReference type="EMBL" id="MBR8537576.1"/>
    </source>
</evidence>
<evidence type="ECO:0000256" key="4">
    <source>
        <dbReference type="ARBA" id="ARBA00022452"/>
    </source>
</evidence>
<evidence type="ECO:0000256" key="7">
    <source>
        <dbReference type="ARBA" id="ARBA00023237"/>
    </source>
</evidence>
<evidence type="ECO:0000256" key="2">
    <source>
        <dbReference type="ARBA" id="ARBA00007613"/>
    </source>
</evidence>
<keyword evidence="6" id="KW-0472">Membrane</keyword>
<evidence type="ECO:0000256" key="8">
    <source>
        <dbReference type="SAM" id="Coils"/>
    </source>
</evidence>
<keyword evidence="9" id="KW-0732">Signal</keyword>
<dbReference type="InterPro" id="IPR003423">
    <property type="entry name" value="OMP_efflux"/>
</dbReference>
<dbReference type="Proteomes" id="UP000679220">
    <property type="component" value="Unassembled WGS sequence"/>
</dbReference>
<dbReference type="GO" id="GO:0009279">
    <property type="term" value="C:cell outer membrane"/>
    <property type="evidence" value="ECO:0007669"/>
    <property type="project" value="UniProtKB-SubCell"/>
</dbReference>
<comment type="similarity">
    <text evidence="2">Belongs to the outer membrane factor (OMF) (TC 1.B.17) family.</text>
</comment>
<dbReference type="PANTHER" id="PTHR30026:SF20">
    <property type="entry name" value="OUTER MEMBRANE PROTEIN TOLC"/>
    <property type="match status" value="1"/>
</dbReference>
<keyword evidence="3" id="KW-0813">Transport</keyword>
<evidence type="ECO:0000256" key="9">
    <source>
        <dbReference type="SAM" id="SignalP"/>
    </source>
</evidence>
<reference evidence="10" key="2">
    <citation type="submission" date="2021-04" db="EMBL/GenBank/DDBJ databases">
        <authorList>
            <person name="Zhang T."/>
            <person name="Zhang Y."/>
            <person name="Lu D."/>
            <person name="Zuo D."/>
            <person name="Du Z."/>
        </authorList>
    </citation>
    <scope>NUCLEOTIDE SEQUENCE</scope>
    <source>
        <strain evidence="10">JR1</strain>
    </source>
</reference>
<dbReference type="GO" id="GO:1990281">
    <property type="term" value="C:efflux pump complex"/>
    <property type="evidence" value="ECO:0007669"/>
    <property type="project" value="TreeGrafter"/>
</dbReference>
<proteinExistence type="inferred from homology"/>
<dbReference type="GO" id="GO:0015562">
    <property type="term" value="F:efflux transmembrane transporter activity"/>
    <property type="evidence" value="ECO:0007669"/>
    <property type="project" value="InterPro"/>
</dbReference>
<dbReference type="GO" id="GO:0015288">
    <property type="term" value="F:porin activity"/>
    <property type="evidence" value="ECO:0007669"/>
    <property type="project" value="TreeGrafter"/>
</dbReference>
<keyword evidence="8" id="KW-0175">Coiled coil</keyword>
<dbReference type="RefSeq" id="WP_212192600.1">
    <property type="nucleotide sequence ID" value="NZ_JAGTAR010000035.1"/>
</dbReference>
<organism evidence="10 11">
    <name type="scientific">Carboxylicivirga sediminis</name>
    <dbReference type="NCBI Taxonomy" id="2006564"/>
    <lineage>
        <taxon>Bacteria</taxon>
        <taxon>Pseudomonadati</taxon>
        <taxon>Bacteroidota</taxon>
        <taxon>Bacteroidia</taxon>
        <taxon>Marinilabiliales</taxon>
        <taxon>Marinilabiliaceae</taxon>
        <taxon>Carboxylicivirga</taxon>
    </lineage>
</organism>
<dbReference type="AlphaFoldDB" id="A0A941F6D8"/>
<keyword evidence="4" id="KW-1134">Transmembrane beta strand</keyword>
<feature type="signal peptide" evidence="9">
    <location>
        <begin position="1"/>
        <end position="19"/>
    </location>
</feature>
<keyword evidence="11" id="KW-1185">Reference proteome</keyword>
<comment type="caution">
    <text evidence="10">The sequence shown here is derived from an EMBL/GenBank/DDBJ whole genome shotgun (WGS) entry which is preliminary data.</text>
</comment>
<evidence type="ECO:0000256" key="6">
    <source>
        <dbReference type="ARBA" id="ARBA00023136"/>
    </source>
</evidence>
<dbReference type="InterPro" id="IPR051906">
    <property type="entry name" value="TolC-like"/>
</dbReference>
<keyword evidence="5" id="KW-0812">Transmembrane</keyword>
<evidence type="ECO:0000313" key="11">
    <source>
        <dbReference type="Proteomes" id="UP000679220"/>
    </source>
</evidence>
<gene>
    <name evidence="10" type="ORF">KDU71_18550</name>
</gene>
<evidence type="ECO:0000256" key="3">
    <source>
        <dbReference type="ARBA" id="ARBA00022448"/>
    </source>
</evidence>
<feature type="coiled-coil region" evidence="8">
    <location>
        <begin position="185"/>
        <end position="212"/>
    </location>
</feature>
<keyword evidence="7" id="KW-0998">Cell outer membrane</keyword>